<name>A0A098GAN2_9GAMM</name>
<evidence type="ECO:0000256" key="2">
    <source>
        <dbReference type="SAM" id="MobiDB-lite"/>
    </source>
</evidence>
<sequence>MPLNHKKRPKLSRDMTKIKKEIHAVILKDTPVIKQIHQGSAVLSSIASGIANYVHLLANIFSASKDIPVISFFVQMFAMLPKSIEIITDPKKSIAEKVLSTIFLVTIVSLSVAAFVVGSLFAAIVGTVLASVVALMEGLGLIGKIVEKYQASAAYTKKVAFNDLIDLRKSPENTQFNELFEARAVELKEAIKKKHLSKEEKEGLHEELHFIEEVLQKKNISLGQDEKNTAFKLQSLYRERERQLEKLINKISALKSTSSSINALSDDIQTLQSEILQTDEQINKITVTAEQLNAENMIATEKSLLSISNFGVATAGVLLSVIGLIIAVSSVVMPPVILGALVGVGIGLAAVSLGKFITEKIIEHQEAEEKEEKETMQKETILEEALFEYEYQLQSQMKPSLTSSHSQHMQELITKEPSQTTSPTQDKTVHVPLPAVNYGHPVFKKPLRTPIEQNKEQDVTPTQKATSP</sequence>
<evidence type="ECO:0000313" key="4">
    <source>
        <dbReference type="EMBL" id="CEG58540.1"/>
    </source>
</evidence>
<keyword evidence="3" id="KW-0812">Transmembrane</keyword>
<evidence type="ECO:0008006" key="6">
    <source>
        <dbReference type="Google" id="ProtNLM"/>
    </source>
</evidence>
<dbReference type="EMBL" id="LN614827">
    <property type="protein sequence ID" value="CEG58540.1"/>
    <property type="molecule type" value="Genomic_DNA"/>
</dbReference>
<gene>
    <name evidence="4" type="ORF">LFA_3204</name>
</gene>
<dbReference type="NCBIfam" id="NF033872">
    <property type="entry name" value="SidA_fam"/>
    <property type="match status" value="1"/>
</dbReference>
<feature type="transmembrane region" description="Helical" evidence="3">
    <location>
        <begin position="123"/>
        <end position="142"/>
    </location>
</feature>
<keyword evidence="5" id="KW-1185">Reference proteome</keyword>
<keyword evidence="1" id="KW-0175">Coiled coil</keyword>
<feature type="compositionally biased region" description="Polar residues" evidence="2">
    <location>
        <begin position="459"/>
        <end position="468"/>
    </location>
</feature>
<evidence type="ECO:0000256" key="1">
    <source>
        <dbReference type="SAM" id="Coils"/>
    </source>
</evidence>
<feature type="transmembrane region" description="Helical" evidence="3">
    <location>
        <begin position="307"/>
        <end position="330"/>
    </location>
</feature>
<feature type="coiled-coil region" evidence="1">
    <location>
        <begin position="237"/>
        <end position="281"/>
    </location>
</feature>
<proteinExistence type="predicted"/>
<feature type="region of interest" description="Disordered" evidence="2">
    <location>
        <begin position="399"/>
        <end position="468"/>
    </location>
</feature>
<keyword evidence="3" id="KW-1133">Transmembrane helix</keyword>
<feature type="compositionally biased region" description="Polar residues" evidence="2">
    <location>
        <begin position="399"/>
        <end position="409"/>
    </location>
</feature>
<feature type="transmembrane region" description="Helical" evidence="3">
    <location>
        <begin position="98"/>
        <end position="117"/>
    </location>
</feature>
<organism evidence="4 5">
    <name type="scientific">Legionella fallonii LLAP-10</name>
    <dbReference type="NCBI Taxonomy" id="1212491"/>
    <lineage>
        <taxon>Bacteria</taxon>
        <taxon>Pseudomonadati</taxon>
        <taxon>Pseudomonadota</taxon>
        <taxon>Gammaproteobacteria</taxon>
        <taxon>Legionellales</taxon>
        <taxon>Legionellaceae</taxon>
        <taxon>Legionella</taxon>
    </lineage>
</organism>
<feature type="compositionally biased region" description="Polar residues" evidence="2">
    <location>
        <begin position="416"/>
        <end position="426"/>
    </location>
</feature>
<dbReference type="AlphaFoldDB" id="A0A098GAN2"/>
<reference evidence="5" key="1">
    <citation type="submission" date="2014-09" db="EMBL/GenBank/DDBJ databases">
        <authorList>
            <person name="Gomez-Valero L."/>
        </authorList>
    </citation>
    <scope>NUCLEOTIDE SEQUENCE [LARGE SCALE GENOMIC DNA]</scope>
    <source>
        <strain evidence="5">ATCC700992</strain>
    </source>
</reference>
<dbReference type="OrthoDB" id="5653627at2"/>
<dbReference type="Proteomes" id="UP000032430">
    <property type="component" value="Chromosome I"/>
</dbReference>
<feature type="transmembrane region" description="Helical" evidence="3">
    <location>
        <begin position="336"/>
        <end position="357"/>
    </location>
</feature>
<evidence type="ECO:0000313" key="5">
    <source>
        <dbReference type="Proteomes" id="UP000032430"/>
    </source>
</evidence>
<evidence type="ECO:0000256" key="3">
    <source>
        <dbReference type="SAM" id="Phobius"/>
    </source>
</evidence>
<dbReference type="HOGENOM" id="CLU_583672_0_0_6"/>
<dbReference type="KEGG" id="lfa:LFA_3204"/>
<accession>A0A098GAN2</accession>
<keyword evidence="3" id="KW-0472">Membrane</keyword>
<protein>
    <recommendedName>
        <fullName evidence="6">SidA protein, subsrate of the Dot/Icm transport system</fullName>
    </recommendedName>
</protein>